<evidence type="ECO:0000313" key="3">
    <source>
        <dbReference type="Proteomes" id="UP000199039"/>
    </source>
</evidence>
<accession>A0A1G6LF00</accession>
<name>A0A1G6LF00_9MICO</name>
<reference evidence="2 3" key="1">
    <citation type="submission" date="2016-09" db="EMBL/GenBank/DDBJ databases">
        <authorList>
            <person name="Capua I."/>
            <person name="De Benedictis P."/>
            <person name="Joannis T."/>
            <person name="Lombin L.H."/>
            <person name="Cattoli G."/>
        </authorList>
    </citation>
    <scope>NUCLEOTIDE SEQUENCE [LARGE SCALE GENOMIC DNA]</scope>
    <source>
        <strain evidence="2 3">ISLP-3</strain>
    </source>
</reference>
<dbReference type="Proteomes" id="UP000199039">
    <property type="component" value="Unassembled WGS sequence"/>
</dbReference>
<proteinExistence type="predicted"/>
<keyword evidence="3" id="KW-1185">Reference proteome</keyword>
<dbReference type="InterPro" id="IPR024248">
    <property type="entry name" value="DUF2695"/>
</dbReference>
<sequence length="138" mass="15556">MDINPITEEAENIVFDAVLALVTPRVGECLACFVARQVDQFGCDSTHRFFLLYRDQRAPRASALLDRLSAMGAYCDCEMFLNAYELAERFWKPGAWLPGADGGEEWWDPEPPEKAPPCEGVRRGSTKPCTIWERIARG</sequence>
<dbReference type="AlphaFoldDB" id="A0A1G6LF00"/>
<evidence type="ECO:0008006" key="4">
    <source>
        <dbReference type="Google" id="ProtNLM"/>
    </source>
</evidence>
<dbReference type="EMBL" id="FMYH01000002">
    <property type="protein sequence ID" value="SDC41784.1"/>
    <property type="molecule type" value="Genomic_DNA"/>
</dbReference>
<feature type="region of interest" description="Disordered" evidence="1">
    <location>
        <begin position="102"/>
        <end position="122"/>
    </location>
</feature>
<gene>
    <name evidence="2" type="ORF">SAMN05216410_1838</name>
</gene>
<dbReference type="RefSeq" id="WP_093182507.1">
    <property type="nucleotide sequence ID" value="NZ_FMYH01000002.1"/>
</dbReference>
<evidence type="ECO:0000313" key="2">
    <source>
        <dbReference type="EMBL" id="SDC41784.1"/>
    </source>
</evidence>
<dbReference type="Pfam" id="PF10905">
    <property type="entry name" value="DUF2695"/>
    <property type="match status" value="1"/>
</dbReference>
<organism evidence="2 3">
    <name type="scientific">Sanguibacter gelidistatuariae</name>
    <dbReference type="NCBI Taxonomy" id="1814289"/>
    <lineage>
        <taxon>Bacteria</taxon>
        <taxon>Bacillati</taxon>
        <taxon>Actinomycetota</taxon>
        <taxon>Actinomycetes</taxon>
        <taxon>Micrococcales</taxon>
        <taxon>Sanguibacteraceae</taxon>
        <taxon>Sanguibacter</taxon>
    </lineage>
</organism>
<dbReference type="STRING" id="1814289.SAMN05216410_1838"/>
<protein>
    <recommendedName>
        <fullName evidence="4">DUF2695 domain-containing protein</fullName>
    </recommendedName>
</protein>
<evidence type="ECO:0000256" key="1">
    <source>
        <dbReference type="SAM" id="MobiDB-lite"/>
    </source>
</evidence>
<dbReference type="OrthoDB" id="4866170at2"/>